<dbReference type="EMBL" id="CP001841">
    <property type="protein sequence ID" value="AEF81097.1"/>
    <property type="molecule type" value="Genomic_DNA"/>
</dbReference>
<dbReference type="HOGENOM" id="CLU_073854_0_0_12"/>
<evidence type="ECO:0000313" key="2">
    <source>
        <dbReference type="Proteomes" id="UP000009222"/>
    </source>
</evidence>
<reference evidence="1 2" key="2">
    <citation type="journal article" date="2011" name="ISME J.">
        <title>RNA-seq reveals cooperative metabolic interactions between two termite-gut spirochete species in co-culture.</title>
        <authorList>
            <person name="Rosenthal A.Z."/>
            <person name="Matson E.G."/>
            <person name="Eldar A."/>
            <person name="Leadbetter J.R."/>
        </authorList>
    </citation>
    <scope>NUCLEOTIDE SEQUENCE [LARGE SCALE GENOMIC DNA]</scope>
    <source>
        <strain evidence="2">ATCC BAA-888 / DSM 13862 / ZAS-9</strain>
    </source>
</reference>
<dbReference type="InParanoid" id="F5Y6R2"/>
<name>F5Y6R2_LEAAZ</name>
<accession>F5Y6R2</accession>
<gene>
    <name evidence="1" type="ordered locus">TREAZ_1208</name>
</gene>
<organism evidence="1 2">
    <name type="scientific">Leadbettera azotonutricia (strain ATCC BAA-888 / DSM 13862 / ZAS-9)</name>
    <name type="common">Treponema azotonutricium</name>
    <dbReference type="NCBI Taxonomy" id="545695"/>
    <lineage>
        <taxon>Bacteria</taxon>
        <taxon>Pseudomonadati</taxon>
        <taxon>Spirochaetota</taxon>
        <taxon>Spirochaetia</taxon>
        <taxon>Spirochaetales</taxon>
        <taxon>Breznakiellaceae</taxon>
        <taxon>Leadbettera</taxon>
    </lineage>
</organism>
<proteinExistence type="predicted"/>
<reference evidence="2" key="1">
    <citation type="submission" date="2009-12" db="EMBL/GenBank/DDBJ databases">
        <title>Complete sequence of Treponema azotonutricium strain ZAS-9.</title>
        <authorList>
            <person name="Tetu S.G."/>
            <person name="Matson E."/>
            <person name="Ren Q."/>
            <person name="Seshadri R."/>
            <person name="Elbourne L."/>
            <person name="Hassan K.A."/>
            <person name="Durkin A."/>
            <person name="Radune D."/>
            <person name="Mohamoud Y."/>
            <person name="Shay R."/>
            <person name="Jin S."/>
            <person name="Zhang X."/>
            <person name="Lucey K."/>
            <person name="Ballor N.R."/>
            <person name="Ottesen E."/>
            <person name="Rosenthal R."/>
            <person name="Allen A."/>
            <person name="Leadbetter J.R."/>
            <person name="Paulsen I.T."/>
        </authorList>
    </citation>
    <scope>NUCLEOTIDE SEQUENCE [LARGE SCALE GENOMIC DNA]</scope>
    <source>
        <strain evidence="2">ATCC BAA-888 / DSM 13862 / ZAS-9</strain>
    </source>
</reference>
<dbReference type="AlphaFoldDB" id="F5Y6R2"/>
<dbReference type="KEGG" id="taz:TREAZ_1208"/>
<sequence length="309" mass="34935">MILNRGGRYARFSFFEELEKAGFDYVVSLEGPQKRYDLEGLSGAFPFVRFILLQAPISTGEAINLAASELSSPLFFVLWNDLRILRGGGASRMAERLLFSSEELARNPDEKNTYRRLCTVPVIQDNRFETVPTLIAPVLIRGSVKTVSSAPAKEGSHSLYPFDGVGIYDRERFIRLGGFDGTLKSFHWQLMDLGFRSRLWGEEIASTQAIKLSYEGAMPAADSTAEESYRRFYLKNLAPVFRGDYANLPLRRFPGYVRRSGGGIFSCWDDFKEARGWVKTNRFRFRCDARTMANSWAELFGPTETGGES</sequence>
<evidence type="ECO:0000313" key="1">
    <source>
        <dbReference type="EMBL" id="AEF81097.1"/>
    </source>
</evidence>
<dbReference type="Proteomes" id="UP000009222">
    <property type="component" value="Chromosome"/>
</dbReference>
<dbReference type="eggNOG" id="COG1216">
    <property type="taxonomic scope" value="Bacteria"/>
</dbReference>
<dbReference type="STRING" id="545695.TREAZ_1208"/>
<keyword evidence="2" id="KW-1185">Reference proteome</keyword>
<protein>
    <submittedName>
        <fullName evidence="1">Uncharacterized protein</fullName>
    </submittedName>
</protein>